<dbReference type="Pfam" id="PF02894">
    <property type="entry name" value="GFO_IDH_MocA_C"/>
    <property type="match status" value="1"/>
</dbReference>
<feature type="domain" description="Gfo/Idh/MocA-like oxidoreductase C-terminal" evidence="4">
    <location>
        <begin position="153"/>
        <end position="367"/>
    </location>
</feature>
<dbReference type="SUPFAM" id="SSF55347">
    <property type="entry name" value="Glyceraldehyde-3-phosphate dehydrogenase-like, C-terminal domain"/>
    <property type="match status" value="1"/>
</dbReference>
<dbReference type="InterPro" id="IPR000683">
    <property type="entry name" value="Gfo/Idh/MocA-like_OxRdtase_N"/>
</dbReference>
<evidence type="ECO:0008006" key="7">
    <source>
        <dbReference type="Google" id="ProtNLM"/>
    </source>
</evidence>
<dbReference type="GO" id="GO:0000166">
    <property type="term" value="F:nucleotide binding"/>
    <property type="evidence" value="ECO:0007669"/>
    <property type="project" value="InterPro"/>
</dbReference>
<dbReference type="GO" id="GO:0016491">
    <property type="term" value="F:oxidoreductase activity"/>
    <property type="evidence" value="ECO:0007669"/>
    <property type="project" value="UniProtKB-KW"/>
</dbReference>
<gene>
    <name evidence="5" type="ORF">PLEOSDRAFT_1111302</name>
</gene>
<dbReference type="PANTHER" id="PTHR43708">
    <property type="entry name" value="CONSERVED EXPRESSED OXIDOREDUCTASE (EUROFUNG)"/>
    <property type="match status" value="1"/>
</dbReference>
<dbReference type="EMBL" id="KL198006">
    <property type="protein sequence ID" value="KDQ30425.1"/>
    <property type="molecule type" value="Genomic_DNA"/>
</dbReference>
<dbReference type="VEuPathDB" id="FungiDB:PLEOSDRAFT_1111302"/>
<dbReference type="OrthoDB" id="446809at2759"/>
<dbReference type="Gene3D" id="3.30.360.10">
    <property type="entry name" value="Dihydrodipicolinate Reductase, domain 2"/>
    <property type="match status" value="1"/>
</dbReference>
<dbReference type="InParanoid" id="A0A067NTU7"/>
<dbReference type="FunCoup" id="A0A067NTU7">
    <property type="interactions" value="20"/>
</dbReference>
<evidence type="ECO:0000259" key="4">
    <source>
        <dbReference type="Pfam" id="PF02894"/>
    </source>
</evidence>
<evidence type="ECO:0000256" key="1">
    <source>
        <dbReference type="ARBA" id="ARBA00010928"/>
    </source>
</evidence>
<dbReference type="Gene3D" id="3.40.50.720">
    <property type="entry name" value="NAD(P)-binding Rossmann-like Domain"/>
    <property type="match status" value="1"/>
</dbReference>
<dbReference type="SUPFAM" id="SSF51735">
    <property type="entry name" value="NAD(P)-binding Rossmann-fold domains"/>
    <property type="match status" value="1"/>
</dbReference>
<reference evidence="6" key="1">
    <citation type="journal article" date="2014" name="Proc. Natl. Acad. Sci. U.S.A.">
        <title>Extensive sampling of basidiomycete genomes demonstrates inadequacy of the white-rot/brown-rot paradigm for wood decay fungi.</title>
        <authorList>
            <person name="Riley R."/>
            <person name="Salamov A.A."/>
            <person name="Brown D.W."/>
            <person name="Nagy L.G."/>
            <person name="Floudas D."/>
            <person name="Held B.W."/>
            <person name="Levasseur A."/>
            <person name="Lombard V."/>
            <person name="Morin E."/>
            <person name="Otillar R."/>
            <person name="Lindquist E.A."/>
            <person name="Sun H."/>
            <person name="LaButti K.M."/>
            <person name="Schmutz J."/>
            <person name="Jabbour D."/>
            <person name="Luo H."/>
            <person name="Baker S.E."/>
            <person name="Pisabarro A.G."/>
            <person name="Walton J.D."/>
            <person name="Blanchette R.A."/>
            <person name="Henrissat B."/>
            <person name="Martin F."/>
            <person name="Cullen D."/>
            <person name="Hibbett D.S."/>
            <person name="Grigoriev I.V."/>
        </authorList>
    </citation>
    <scope>NUCLEOTIDE SEQUENCE [LARGE SCALE GENOMIC DNA]</scope>
    <source>
        <strain evidence="6">PC15</strain>
    </source>
</reference>
<evidence type="ECO:0000256" key="2">
    <source>
        <dbReference type="ARBA" id="ARBA00023002"/>
    </source>
</evidence>
<sequence>MTVTPINTCVLGVGLGGLTFHIPFILALRDLFTLHSVLERNPSTLGGKVHERFGVTAKIHRSLDDVLADPEIELVIVATPSHTHYEFAQRILESGKHVLVDKPVTATAEQARELGHLAKSQNLVIYPYQNARWNSDFLALKKLLELPSSDPRSLGTIVEFEAHYDRYRRVLKGTWKDHPLPANGQLYDLGTHIIDQALTLFGRPLRLTAFVQNARGIGHPDVDDTFSVYMHYPAVTAILRAQILSVRSTQLRFVVRGTKGSYTKYGGDVQESQLKTLNDPYTEIHAEGFGKEPESLWGLVETIGDDDQITTDIWPSTDPGAYIDLFKNLAAVIRDGAAPKIKWEEATDVIEMVELAHQSSREGRTLDVPSHEIQ</sequence>
<evidence type="ECO:0000259" key="3">
    <source>
        <dbReference type="Pfam" id="PF01408"/>
    </source>
</evidence>
<evidence type="ECO:0000313" key="5">
    <source>
        <dbReference type="EMBL" id="KDQ30425.1"/>
    </source>
</evidence>
<dbReference type="HOGENOM" id="CLU_023194_19_0_1"/>
<comment type="similarity">
    <text evidence="1">Belongs to the Gfo/Idh/MocA family.</text>
</comment>
<dbReference type="InterPro" id="IPR051317">
    <property type="entry name" value="Gfo/Idh/MocA_oxidoreduct"/>
</dbReference>
<keyword evidence="2" id="KW-0560">Oxidoreductase</keyword>
<dbReference type="InterPro" id="IPR036291">
    <property type="entry name" value="NAD(P)-bd_dom_sf"/>
</dbReference>
<dbReference type="AlphaFoldDB" id="A0A067NTU7"/>
<organism evidence="5 6">
    <name type="scientific">Pleurotus ostreatus (strain PC15)</name>
    <name type="common">Oyster mushroom</name>
    <dbReference type="NCBI Taxonomy" id="1137138"/>
    <lineage>
        <taxon>Eukaryota</taxon>
        <taxon>Fungi</taxon>
        <taxon>Dikarya</taxon>
        <taxon>Basidiomycota</taxon>
        <taxon>Agaricomycotina</taxon>
        <taxon>Agaricomycetes</taxon>
        <taxon>Agaricomycetidae</taxon>
        <taxon>Agaricales</taxon>
        <taxon>Pleurotineae</taxon>
        <taxon>Pleurotaceae</taxon>
        <taxon>Pleurotus</taxon>
    </lineage>
</organism>
<dbReference type="Pfam" id="PF01408">
    <property type="entry name" value="GFO_IDH_MocA"/>
    <property type="match status" value="1"/>
</dbReference>
<dbReference type="InterPro" id="IPR004104">
    <property type="entry name" value="Gfo/Idh/MocA-like_OxRdtase_C"/>
</dbReference>
<accession>A0A067NTU7</accession>
<dbReference type="Proteomes" id="UP000027073">
    <property type="component" value="Unassembled WGS sequence"/>
</dbReference>
<name>A0A067NTU7_PLEO1</name>
<proteinExistence type="inferred from homology"/>
<feature type="domain" description="Gfo/Idh/MocA-like oxidoreductase N-terminal" evidence="3">
    <location>
        <begin position="7"/>
        <end position="126"/>
    </location>
</feature>
<evidence type="ECO:0000313" key="6">
    <source>
        <dbReference type="Proteomes" id="UP000027073"/>
    </source>
</evidence>
<dbReference type="PANTHER" id="PTHR43708:SF5">
    <property type="entry name" value="CONSERVED EXPRESSED OXIDOREDUCTASE (EUROFUNG)-RELATED"/>
    <property type="match status" value="1"/>
</dbReference>
<dbReference type="STRING" id="1137138.A0A067NTU7"/>
<protein>
    <recommendedName>
        <fullName evidence="7">Gfo/Idh/MocA-like oxidoreductase N-terminal domain-containing protein</fullName>
    </recommendedName>
</protein>